<keyword evidence="7 8" id="KW-0472">Membrane</keyword>
<dbReference type="AlphaFoldDB" id="A0A0C3SEU2"/>
<feature type="transmembrane region" description="Helical" evidence="8">
    <location>
        <begin position="146"/>
        <end position="163"/>
    </location>
</feature>
<dbReference type="Pfam" id="PF03595">
    <property type="entry name" value="SLAC1"/>
    <property type="match status" value="1"/>
</dbReference>
<feature type="transmembrane region" description="Helical" evidence="8">
    <location>
        <begin position="100"/>
        <end position="125"/>
    </location>
</feature>
<evidence type="ECO:0000256" key="7">
    <source>
        <dbReference type="ARBA" id="ARBA00023136"/>
    </source>
</evidence>
<feature type="transmembrane region" description="Helical" evidence="8">
    <location>
        <begin position="285"/>
        <end position="305"/>
    </location>
</feature>
<accession>A0A0C3SEU2</accession>
<feature type="transmembrane region" description="Helical" evidence="8">
    <location>
        <begin position="76"/>
        <end position="94"/>
    </location>
</feature>
<reference evidence="9 10" key="1">
    <citation type="journal article" date="2014" name="PLoS Genet.">
        <title>Analysis of the Phlebiopsis gigantea genome, transcriptome and secretome provides insight into its pioneer colonization strategies of wood.</title>
        <authorList>
            <person name="Hori C."/>
            <person name="Ishida T."/>
            <person name="Igarashi K."/>
            <person name="Samejima M."/>
            <person name="Suzuki H."/>
            <person name="Master E."/>
            <person name="Ferreira P."/>
            <person name="Ruiz-Duenas F.J."/>
            <person name="Held B."/>
            <person name="Canessa P."/>
            <person name="Larrondo L.F."/>
            <person name="Schmoll M."/>
            <person name="Druzhinina I.S."/>
            <person name="Kubicek C.P."/>
            <person name="Gaskell J.A."/>
            <person name="Kersten P."/>
            <person name="St John F."/>
            <person name="Glasner J."/>
            <person name="Sabat G."/>
            <person name="Splinter BonDurant S."/>
            <person name="Syed K."/>
            <person name="Yadav J."/>
            <person name="Mgbeahuruike A.C."/>
            <person name="Kovalchuk A."/>
            <person name="Asiegbu F.O."/>
            <person name="Lackner G."/>
            <person name="Hoffmeister D."/>
            <person name="Rencoret J."/>
            <person name="Gutierrez A."/>
            <person name="Sun H."/>
            <person name="Lindquist E."/>
            <person name="Barry K."/>
            <person name="Riley R."/>
            <person name="Grigoriev I.V."/>
            <person name="Henrissat B."/>
            <person name="Kues U."/>
            <person name="Berka R.M."/>
            <person name="Martinez A.T."/>
            <person name="Covert S.F."/>
            <person name="Blanchette R.A."/>
            <person name="Cullen D."/>
        </authorList>
    </citation>
    <scope>NUCLEOTIDE SEQUENCE [LARGE SCALE GENOMIC DNA]</scope>
    <source>
        <strain evidence="9 10">11061_1 CR5-6</strain>
    </source>
</reference>
<dbReference type="InterPro" id="IPR038665">
    <property type="entry name" value="Voltage-dep_anion_channel_sf"/>
</dbReference>
<dbReference type="PANTHER" id="PTHR31686:SF1">
    <property type="entry name" value="SULFITE EFFLUX PUMP SSU1"/>
    <property type="match status" value="1"/>
</dbReference>
<organism evidence="9 10">
    <name type="scientific">Phlebiopsis gigantea (strain 11061_1 CR5-6)</name>
    <name type="common">White-rot fungus</name>
    <name type="synonym">Peniophora gigantea</name>
    <dbReference type="NCBI Taxonomy" id="745531"/>
    <lineage>
        <taxon>Eukaryota</taxon>
        <taxon>Fungi</taxon>
        <taxon>Dikarya</taxon>
        <taxon>Basidiomycota</taxon>
        <taxon>Agaricomycotina</taxon>
        <taxon>Agaricomycetes</taxon>
        <taxon>Polyporales</taxon>
        <taxon>Phanerochaetaceae</taxon>
        <taxon>Phlebiopsis</taxon>
    </lineage>
</organism>
<name>A0A0C3SEU2_PHLG1</name>
<sequence>MLHHLAACVSVYISYLFLVYTPNVSFVMDVHHIKTTVILEQDIKSIASLPYSATKSGETSPLPVWKERIHTFSWQWHIVVMATGTCSSLIHNFPYHNESLVLKAVALSLFLFDLVLFFLLCAWAVTRCTMFPKDRMLMFTDPATSLFIGFFTNGIATLINAALSVNRDWGTGSTGFLYALWGLWWLDCILSCLVAFGLVYVMIGQRYNDLAQVRPTWMVPVITLITMSASGGLFTRSLLPHSPTLALLSVSISITMLAIGLSFTMMLTTAFLLRLYLHGPLDATMVLSTFTTLTPLGQGGFSMLINGQDVSTLFAQTALSDPARQLGGQIVYSVCICGAYVLWSMGLAWVAVAAFSICKQAKELPRFKISHWCIVVPNGVFASLSLQLATALNSSFFRAFGAVWACIVFVLWTGTFVRSIIGLWDGSIFAPPNPATTAAASLEAGASTSLDELEKNSKLDLPEQIEVFILPEGLTSEKGTDRESIAETLCVRSAETEHEMGS</sequence>
<dbReference type="OrthoDB" id="1099at2759"/>
<comment type="subcellular location">
    <subcellularLocation>
        <location evidence="1">Cell membrane</location>
        <topology evidence="1">Multi-pass membrane protein</topology>
    </subcellularLocation>
</comment>
<keyword evidence="4" id="KW-1003">Cell membrane</keyword>
<keyword evidence="5 8" id="KW-0812">Transmembrane</keyword>
<proteinExistence type="inferred from homology"/>
<dbReference type="GO" id="GO:0005886">
    <property type="term" value="C:plasma membrane"/>
    <property type="evidence" value="ECO:0007669"/>
    <property type="project" value="UniProtKB-SubCell"/>
</dbReference>
<protein>
    <recommendedName>
        <fullName evidence="11">C4-dicarboxylate transporter/malic acid transport protein</fullName>
    </recommendedName>
</protein>
<gene>
    <name evidence="9" type="ORF">PHLGIDRAFT_186260</name>
</gene>
<dbReference type="HOGENOM" id="CLU_030057_6_0_1"/>
<keyword evidence="10" id="KW-1185">Reference proteome</keyword>
<dbReference type="EMBL" id="KN840450">
    <property type="protein sequence ID" value="KIP10930.1"/>
    <property type="molecule type" value="Genomic_DNA"/>
</dbReference>
<evidence type="ECO:0000313" key="10">
    <source>
        <dbReference type="Proteomes" id="UP000053257"/>
    </source>
</evidence>
<feature type="transmembrane region" description="Helical" evidence="8">
    <location>
        <begin position="215"/>
        <end position="234"/>
    </location>
</feature>
<evidence type="ECO:0000256" key="1">
    <source>
        <dbReference type="ARBA" id="ARBA00004651"/>
    </source>
</evidence>
<dbReference type="Gene3D" id="1.50.10.150">
    <property type="entry name" value="Voltage-dependent anion channel"/>
    <property type="match status" value="1"/>
</dbReference>
<dbReference type="Proteomes" id="UP000053257">
    <property type="component" value="Unassembled WGS sequence"/>
</dbReference>
<keyword evidence="3" id="KW-0813">Transport</keyword>
<evidence type="ECO:0000256" key="3">
    <source>
        <dbReference type="ARBA" id="ARBA00022448"/>
    </source>
</evidence>
<feature type="transmembrane region" description="Helical" evidence="8">
    <location>
        <begin position="246"/>
        <end position="273"/>
    </location>
</feature>
<keyword evidence="6 8" id="KW-1133">Transmembrane helix</keyword>
<evidence type="ECO:0008006" key="11">
    <source>
        <dbReference type="Google" id="ProtNLM"/>
    </source>
</evidence>
<evidence type="ECO:0000256" key="8">
    <source>
        <dbReference type="SAM" id="Phobius"/>
    </source>
</evidence>
<evidence type="ECO:0000256" key="5">
    <source>
        <dbReference type="ARBA" id="ARBA00022692"/>
    </source>
</evidence>
<evidence type="ECO:0000256" key="6">
    <source>
        <dbReference type="ARBA" id="ARBA00022989"/>
    </source>
</evidence>
<feature type="transmembrane region" description="Helical" evidence="8">
    <location>
        <begin position="330"/>
        <end position="357"/>
    </location>
</feature>
<evidence type="ECO:0000313" key="9">
    <source>
        <dbReference type="EMBL" id="KIP10930.1"/>
    </source>
</evidence>
<dbReference type="PANTHER" id="PTHR31686">
    <property type="match status" value="1"/>
</dbReference>
<dbReference type="GO" id="GO:0000319">
    <property type="term" value="F:sulfite transmembrane transporter activity"/>
    <property type="evidence" value="ECO:0007669"/>
    <property type="project" value="TreeGrafter"/>
</dbReference>
<dbReference type="InterPro" id="IPR004695">
    <property type="entry name" value="SLAC1/Mae1/Ssu1/TehA"/>
</dbReference>
<feature type="transmembrane region" description="Helical" evidence="8">
    <location>
        <begin position="183"/>
        <end position="203"/>
    </location>
</feature>
<evidence type="ECO:0000256" key="2">
    <source>
        <dbReference type="ARBA" id="ARBA00008566"/>
    </source>
</evidence>
<evidence type="ECO:0000256" key="4">
    <source>
        <dbReference type="ARBA" id="ARBA00022475"/>
    </source>
</evidence>
<dbReference type="InterPro" id="IPR051629">
    <property type="entry name" value="Sulfite_efflux_TDT"/>
</dbReference>
<comment type="similarity">
    <text evidence="2">Belongs to the tellurite-resistance/dicarboxylate transporter (TDT) family.</text>
</comment>
<feature type="transmembrane region" description="Helical" evidence="8">
    <location>
        <begin position="396"/>
        <end position="417"/>
    </location>
</feature>